<evidence type="ECO:0000313" key="4">
    <source>
        <dbReference type="EMBL" id="CEL56881.1"/>
    </source>
</evidence>
<protein>
    <recommendedName>
        <fullName evidence="3">Amidase domain-containing protein</fullName>
    </recommendedName>
</protein>
<keyword evidence="5" id="KW-1185">Reference proteome</keyword>
<dbReference type="STRING" id="1108050.A0A0B7FFS1"/>
<name>A0A0B7FFS1_THACB</name>
<evidence type="ECO:0000313" key="5">
    <source>
        <dbReference type="Proteomes" id="UP000059188"/>
    </source>
</evidence>
<organism evidence="4 5">
    <name type="scientific">Thanatephorus cucumeris (strain AG1-IB / isolate 7/3/14)</name>
    <name type="common">Lettuce bottom rot fungus</name>
    <name type="synonym">Rhizoctonia solani</name>
    <dbReference type="NCBI Taxonomy" id="1108050"/>
    <lineage>
        <taxon>Eukaryota</taxon>
        <taxon>Fungi</taxon>
        <taxon>Dikarya</taxon>
        <taxon>Basidiomycota</taxon>
        <taxon>Agaricomycotina</taxon>
        <taxon>Agaricomycetes</taxon>
        <taxon>Cantharellales</taxon>
        <taxon>Ceratobasidiaceae</taxon>
        <taxon>Rhizoctonia</taxon>
        <taxon>Rhizoctonia solani AG-1</taxon>
    </lineage>
</organism>
<comment type="similarity">
    <text evidence="1">Belongs to the amidase family.</text>
</comment>
<dbReference type="AlphaFoldDB" id="A0A0B7FFS1"/>
<dbReference type="InterPro" id="IPR036928">
    <property type="entry name" value="AS_sf"/>
</dbReference>
<keyword evidence="2" id="KW-0378">Hydrolase</keyword>
<dbReference type="OrthoDB" id="6428749at2759"/>
<sequence>MPWNHSLAQGEKGEKLSIGIFIDDGVVAPHPPIVEALRRVRDDLVSAGHEVIDWEPMDHQQAIEVIVSLIQSERDYDINALLLVETVFVRCRG</sequence>
<dbReference type="PANTHER" id="PTHR46072">
    <property type="entry name" value="AMIDASE-RELATED-RELATED"/>
    <property type="match status" value="1"/>
</dbReference>
<feature type="domain" description="Amidase" evidence="3">
    <location>
        <begin position="12"/>
        <end position="73"/>
    </location>
</feature>
<gene>
    <name evidence="4" type="ORF">RSOLAG1IB_08159</name>
</gene>
<dbReference type="Gene3D" id="3.90.1300.10">
    <property type="entry name" value="Amidase signature (AS) domain"/>
    <property type="match status" value="1"/>
</dbReference>
<dbReference type="SUPFAM" id="SSF75304">
    <property type="entry name" value="Amidase signature (AS) enzymes"/>
    <property type="match status" value="1"/>
</dbReference>
<dbReference type="InterPro" id="IPR023631">
    <property type="entry name" value="Amidase_dom"/>
</dbReference>
<evidence type="ECO:0000256" key="1">
    <source>
        <dbReference type="ARBA" id="ARBA00009199"/>
    </source>
</evidence>
<reference evidence="4 5" key="1">
    <citation type="submission" date="2014-11" db="EMBL/GenBank/DDBJ databases">
        <authorList>
            <person name="Wibberg Daniel"/>
        </authorList>
    </citation>
    <scope>NUCLEOTIDE SEQUENCE [LARGE SCALE GENOMIC DNA]</scope>
    <source>
        <strain evidence="4">Rhizoctonia solani AG1-IB 7/3/14</strain>
    </source>
</reference>
<evidence type="ECO:0000259" key="3">
    <source>
        <dbReference type="Pfam" id="PF01425"/>
    </source>
</evidence>
<accession>A0A0B7FFS1</accession>
<dbReference type="Pfam" id="PF01425">
    <property type="entry name" value="Amidase"/>
    <property type="match status" value="1"/>
</dbReference>
<dbReference type="EMBL" id="LN679125">
    <property type="protein sequence ID" value="CEL56881.1"/>
    <property type="molecule type" value="Genomic_DNA"/>
</dbReference>
<evidence type="ECO:0000256" key="2">
    <source>
        <dbReference type="ARBA" id="ARBA00022801"/>
    </source>
</evidence>
<dbReference type="GO" id="GO:0016787">
    <property type="term" value="F:hydrolase activity"/>
    <property type="evidence" value="ECO:0007669"/>
    <property type="project" value="UniProtKB-KW"/>
</dbReference>
<proteinExistence type="inferred from homology"/>
<dbReference type="Proteomes" id="UP000059188">
    <property type="component" value="Unassembled WGS sequence"/>
</dbReference>